<evidence type="ECO:0000313" key="2">
    <source>
        <dbReference type="Proteomes" id="UP000199482"/>
    </source>
</evidence>
<name>A0A1H1PAE2_9MICO</name>
<protein>
    <recommendedName>
        <fullName evidence="3">Prenyltransferase and squalene oxidase repeat-containing protein</fullName>
    </recommendedName>
</protein>
<dbReference type="Gene3D" id="1.50.10.20">
    <property type="match status" value="1"/>
</dbReference>
<organism evidence="1 2">
    <name type="scientific">Agromyces flavus</name>
    <dbReference type="NCBI Taxonomy" id="589382"/>
    <lineage>
        <taxon>Bacteria</taxon>
        <taxon>Bacillati</taxon>
        <taxon>Actinomycetota</taxon>
        <taxon>Actinomycetes</taxon>
        <taxon>Micrococcales</taxon>
        <taxon>Microbacteriaceae</taxon>
        <taxon>Agromyces</taxon>
    </lineage>
</organism>
<evidence type="ECO:0008006" key="3">
    <source>
        <dbReference type="Google" id="ProtNLM"/>
    </source>
</evidence>
<sequence length="310" mass="35113">MEVMDWLLDADPAIRWQVMRDLGDEPAEEIAAERRRVGTEGWGARLLALQADDGQWGGGTYSPKWISTTYTLLLLRLLGLDPESPQARDAVRRVRDGVTWKRSGDAPFFGGQAETCINGMVLQLASYFGETGDLVEALIDGVLGQQLDDGGWNCEAPLHSHRSSFNTTILVLEGLLERERSIGPDAVIAAARSRGEEYLLERRLFRSRSTGEVIRPAWTRFSFPPQWHYDVLRGLEYFRSAGGAPDDRCAEAIDLVRRRRRDDGRWPLQNTHHARTHFEMEDGDGNPSRWNTLRALRVLRWWDGARTAQA</sequence>
<gene>
    <name evidence="1" type="ORF">SAMN04489721_0741</name>
</gene>
<dbReference type="OrthoDB" id="370326at2"/>
<dbReference type="EMBL" id="LT629755">
    <property type="protein sequence ID" value="SDS08221.1"/>
    <property type="molecule type" value="Genomic_DNA"/>
</dbReference>
<accession>A0A1H1PAE2</accession>
<reference evidence="2" key="1">
    <citation type="submission" date="2016-10" db="EMBL/GenBank/DDBJ databases">
        <authorList>
            <person name="Varghese N."/>
            <person name="Submissions S."/>
        </authorList>
    </citation>
    <scope>NUCLEOTIDE SEQUENCE [LARGE SCALE GENOMIC DNA]</scope>
    <source>
        <strain evidence="2">CPCC 202695</strain>
    </source>
</reference>
<dbReference type="InterPro" id="IPR008930">
    <property type="entry name" value="Terpenoid_cyclase/PrenylTrfase"/>
</dbReference>
<dbReference type="Proteomes" id="UP000199482">
    <property type="component" value="Chromosome I"/>
</dbReference>
<dbReference type="SUPFAM" id="SSF48239">
    <property type="entry name" value="Terpenoid cyclases/Protein prenyltransferases"/>
    <property type="match status" value="1"/>
</dbReference>
<evidence type="ECO:0000313" key="1">
    <source>
        <dbReference type="EMBL" id="SDS08221.1"/>
    </source>
</evidence>
<proteinExistence type="predicted"/>
<dbReference type="AlphaFoldDB" id="A0A1H1PAE2"/>
<dbReference type="STRING" id="589382.SAMN04489721_0741"/>